<dbReference type="AlphaFoldDB" id="A0A485M100"/>
<gene>
    <name evidence="1" type="ORF">SCFA_420030</name>
</gene>
<protein>
    <submittedName>
        <fullName evidence="1">Uncharacterized protein</fullName>
    </submittedName>
</protein>
<proteinExistence type="predicted"/>
<evidence type="ECO:0000313" key="1">
    <source>
        <dbReference type="EMBL" id="VFU15561.1"/>
    </source>
</evidence>
<organism evidence="1">
    <name type="scientific">anaerobic digester metagenome</name>
    <dbReference type="NCBI Taxonomy" id="1263854"/>
    <lineage>
        <taxon>unclassified sequences</taxon>
        <taxon>metagenomes</taxon>
        <taxon>ecological metagenomes</taxon>
    </lineage>
</organism>
<dbReference type="EMBL" id="CAADRM010000106">
    <property type="protein sequence ID" value="VFU15561.1"/>
    <property type="molecule type" value="Genomic_DNA"/>
</dbReference>
<name>A0A485M100_9ZZZZ</name>
<accession>A0A485M100</accession>
<sequence length="156" mass="18369">MTEDSLLIKDRAQRIVAEITMLIESQANVYDAGGPVSRLIEYVVDGDSSLYRDDYVLRFIFDAAQTVAAKPWKSERDVYDRLPPYGFRKEEEILRWAHWFGSHRKRPPFINRFLKEVQATDIRKSVHDLMFDTFRYEQVSVASKVLSYIKDDANWK</sequence>
<reference evidence="1" key="1">
    <citation type="submission" date="2019-03" db="EMBL/GenBank/DDBJ databases">
        <authorList>
            <person name="Hao L."/>
        </authorList>
    </citation>
    <scope>NUCLEOTIDE SEQUENCE</scope>
</reference>